<reference evidence="8" key="1">
    <citation type="submission" date="2020-10" db="EMBL/GenBank/DDBJ databases">
        <authorList>
            <person name="Gilroy R."/>
        </authorList>
    </citation>
    <scope>NUCLEOTIDE SEQUENCE</scope>
    <source>
        <strain evidence="8">CHK191-8634</strain>
    </source>
</reference>
<dbReference type="InterPro" id="IPR050320">
    <property type="entry name" value="N5-glutamine_MTase"/>
</dbReference>
<dbReference type="GO" id="GO:0003676">
    <property type="term" value="F:nucleic acid binding"/>
    <property type="evidence" value="ECO:0007669"/>
    <property type="project" value="InterPro"/>
</dbReference>
<feature type="binding site" evidence="5">
    <location>
        <position position="148"/>
    </location>
    <ligand>
        <name>S-adenosyl-L-methionine</name>
        <dbReference type="ChEBI" id="CHEBI:59789"/>
    </ligand>
</feature>
<protein>
    <recommendedName>
        <fullName evidence="5">Release factor glutamine methyltransferase</fullName>
        <shortName evidence="5">RF MTase</shortName>
        <ecNumber evidence="5">2.1.1.297</ecNumber>
    </recommendedName>
    <alternativeName>
        <fullName evidence="5">N5-glutamine methyltransferase PrmC</fullName>
    </alternativeName>
    <alternativeName>
        <fullName evidence="5">Protein-(glutamine-N5) MTase PrmC</fullName>
    </alternativeName>
    <alternativeName>
        <fullName evidence="5">Protein-glutamine N-methyltransferase PrmC</fullName>
    </alternativeName>
</protein>
<dbReference type="PANTHER" id="PTHR18895:SF74">
    <property type="entry name" value="MTRF1L RELEASE FACTOR GLUTAMINE METHYLTRANSFERASE"/>
    <property type="match status" value="1"/>
</dbReference>
<dbReference type="InterPro" id="IPR040758">
    <property type="entry name" value="PrmC_N"/>
</dbReference>
<evidence type="ECO:0000256" key="3">
    <source>
        <dbReference type="ARBA" id="ARBA00022691"/>
    </source>
</evidence>
<comment type="similarity">
    <text evidence="5">Belongs to the protein N5-glutamine methyltransferase family. PrmC subfamily.</text>
</comment>
<dbReference type="PROSITE" id="PS00092">
    <property type="entry name" value="N6_MTASE"/>
    <property type="match status" value="1"/>
</dbReference>
<feature type="binding site" evidence="5">
    <location>
        <position position="194"/>
    </location>
    <ligand>
        <name>S-adenosyl-L-methionine</name>
        <dbReference type="ChEBI" id="CHEBI:59789"/>
    </ligand>
</feature>
<dbReference type="EMBL" id="DVMR01000017">
    <property type="protein sequence ID" value="HIU43006.1"/>
    <property type="molecule type" value="Genomic_DNA"/>
</dbReference>
<proteinExistence type="inferred from homology"/>
<gene>
    <name evidence="5 8" type="primary">prmC</name>
    <name evidence="8" type="ORF">IAB67_01770</name>
</gene>
<dbReference type="GO" id="GO:0032259">
    <property type="term" value="P:methylation"/>
    <property type="evidence" value="ECO:0007669"/>
    <property type="project" value="UniProtKB-KW"/>
</dbReference>
<comment type="caution">
    <text evidence="8">The sequence shown here is derived from an EMBL/GenBank/DDBJ whole genome shotgun (WGS) entry which is preliminary data.</text>
</comment>
<dbReference type="CDD" id="cd02440">
    <property type="entry name" value="AdoMet_MTases"/>
    <property type="match status" value="1"/>
</dbReference>
<dbReference type="Gene3D" id="3.40.50.150">
    <property type="entry name" value="Vaccinia Virus protein VP39"/>
    <property type="match status" value="1"/>
</dbReference>
<evidence type="ECO:0000259" key="6">
    <source>
        <dbReference type="Pfam" id="PF05175"/>
    </source>
</evidence>
<evidence type="ECO:0000256" key="4">
    <source>
        <dbReference type="ARBA" id="ARBA00048391"/>
    </source>
</evidence>
<evidence type="ECO:0000256" key="2">
    <source>
        <dbReference type="ARBA" id="ARBA00022679"/>
    </source>
</evidence>
<dbReference type="InterPro" id="IPR007848">
    <property type="entry name" value="Small_mtfrase_dom"/>
</dbReference>
<keyword evidence="2 5" id="KW-0808">Transferase</keyword>
<dbReference type="NCBIfam" id="TIGR00536">
    <property type="entry name" value="hemK_fam"/>
    <property type="match status" value="1"/>
</dbReference>
<accession>A0A9D1IUI9</accession>
<dbReference type="InterPro" id="IPR002052">
    <property type="entry name" value="DNA_methylase_N6_adenine_CS"/>
</dbReference>
<evidence type="ECO:0000313" key="8">
    <source>
        <dbReference type="EMBL" id="HIU43006.1"/>
    </source>
</evidence>
<dbReference type="InterPro" id="IPR019874">
    <property type="entry name" value="RF_methyltr_PrmC"/>
</dbReference>
<dbReference type="GO" id="GO:0102559">
    <property type="term" value="F:peptide chain release factor N(5)-glutamine methyltransferase activity"/>
    <property type="evidence" value="ECO:0007669"/>
    <property type="project" value="UniProtKB-EC"/>
</dbReference>
<feature type="domain" description="Release factor glutamine methyltransferase N-terminal" evidence="7">
    <location>
        <begin position="13"/>
        <end position="79"/>
    </location>
</feature>
<comment type="function">
    <text evidence="5">Methylates the class 1 translation termination release factors RF1/PrfA and RF2/PrfB on the glutamine residue of the universally conserved GGQ motif.</text>
</comment>
<dbReference type="InterPro" id="IPR004556">
    <property type="entry name" value="HemK-like"/>
</dbReference>
<dbReference type="NCBIfam" id="TIGR03534">
    <property type="entry name" value="RF_mod_PrmC"/>
    <property type="match status" value="1"/>
</dbReference>
<dbReference type="InterPro" id="IPR029063">
    <property type="entry name" value="SAM-dependent_MTases_sf"/>
</dbReference>
<dbReference type="Pfam" id="PF17827">
    <property type="entry name" value="PrmC_N"/>
    <property type="match status" value="1"/>
</dbReference>
<organism evidence="8 9">
    <name type="scientific">Candidatus Ventrousia excrementavium</name>
    <dbReference type="NCBI Taxonomy" id="2840961"/>
    <lineage>
        <taxon>Bacteria</taxon>
        <taxon>Bacillati</taxon>
        <taxon>Bacillota</taxon>
        <taxon>Clostridia</taxon>
        <taxon>Eubacteriales</taxon>
        <taxon>Clostridiaceae</taxon>
        <taxon>Clostridiaceae incertae sedis</taxon>
        <taxon>Candidatus Ventrousia</taxon>
    </lineage>
</organism>
<keyword evidence="1 5" id="KW-0489">Methyltransferase</keyword>
<dbReference type="Proteomes" id="UP000824073">
    <property type="component" value="Unassembled WGS sequence"/>
</dbReference>
<comment type="caution">
    <text evidence="5">Lacks conserved residue(s) required for the propagation of feature annotation.</text>
</comment>
<dbReference type="PANTHER" id="PTHR18895">
    <property type="entry name" value="HEMK METHYLTRANSFERASE"/>
    <property type="match status" value="1"/>
</dbReference>
<evidence type="ECO:0000256" key="5">
    <source>
        <dbReference type="HAMAP-Rule" id="MF_02126"/>
    </source>
</evidence>
<keyword evidence="3 5" id="KW-0949">S-adenosyl-L-methionine</keyword>
<evidence type="ECO:0000313" key="9">
    <source>
        <dbReference type="Proteomes" id="UP000824073"/>
    </source>
</evidence>
<evidence type="ECO:0000259" key="7">
    <source>
        <dbReference type="Pfam" id="PF17827"/>
    </source>
</evidence>
<name>A0A9D1IUI9_9CLOT</name>
<dbReference type="Gene3D" id="1.10.8.10">
    <property type="entry name" value="DNA helicase RuvA subunit, C-terminal domain"/>
    <property type="match status" value="1"/>
</dbReference>
<feature type="binding site" evidence="5">
    <location>
        <begin position="194"/>
        <end position="197"/>
    </location>
    <ligand>
        <name>substrate</name>
    </ligand>
</feature>
<dbReference type="Pfam" id="PF05175">
    <property type="entry name" value="MTS"/>
    <property type="match status" value="1"/>
</dbReference>
<dbReference type="HAMAP" id="MF_02126">
    <property type="entry name" value="RF_methyltr_PrmC"/>
    <property type="match status" value="1"/>
</dbReference>
<dbReference type="SUPFAM" id="SSF53335">
    <property type="entry name" value="S-adenosyl-L-methionine-dependent methyltransferases"/>
    <property type="match status" value="1"/>
</dbReference>
<comment type="catalytic activity">
    <reaction evidence="4 5">
        <text>L-glutaminyl-[peptide chain release factor] + S-adenosyl-L-methionine = N(5)-methyl-L-glutaminyl-[peptide chain release factor] + S-adenosyl-L-homocysteine + H(+)</text>
        <dbReference type="Rhea" id="RHEA:42896"/>
        <dbReference type="Rhea" id="RHEA-COMP:10271"/>
        <dbReference type="Rhea" id="RHEA-COMP:10272"/>
        <dbReference type="ChEBI" id="CHEBI:15378"/>
        <dbReference type="ChEBI" id="CHEBI:30011"/>
        <dbReference type="ChEBI" id="CHEBI:57856"/>
        <dbReference type="ChEBI" id="CHEBI:59789"/>
        <dbReference type="ChEBI" id="CHEBI:61891"/>
        <dbReference type="EC" id="2.1.1.297"/>
    </reaction>
</comment>
<reference evidence="8" key="2">
    <citation type="journal article" date="2021" name="PeerJ">
        <title>Extensive microbial diversity within the chicken gut microbiome revealed by metagenomics and culture.</title>
        <authorList>
            <person name="Gilroy R."/>
            <person name="Ravi A."/>
            <person name="Getino M."/>
            <person name="Pursley I."/>
            <person name="Horton D.L."/>
            <person name="Alikhan N.F."/>
            <person name="Baker D."/>
            <person name="Gharbi K."/>
            <person name="Hall N."/>
            <person name="Watson M."/>
            <person name="Adriaenssens E.M."/>
            <person name="Foster-Nyarko E."/>
            <person name="Jarju S."/>
            <person name="Secka A."/>
            <person name="Antonio M."/>
            <person name="Oren A."/>
            <person name="Chaudhuri R.R."/>
            <person name="La Ragione R."/>
            <person name="Hildebrand F."/>
            <person name="Pallen M.J."/>
        </authorList>
    </citation>
    <scope>NUCLEOTIDE SEQUENCE</scope>
    <source>
        <strain evidence="8">CHK191-8634</strain>
    </source>
</reference>
<evidence type="ECO:0000256" key="1">
    <source>
        <dbReference type="ARBA" id="ARBA00022603"/>
    </source>
</evidence>
<feature type="domain" description="Methyltransferase small" evidence="6">
    <location>
        <begin position="110"/>
        <end position="197"/>
    </location>
</feature>
<dbReference type="EC" id="2.1.1.297" evidence="5"/>
<dbReference type="AlphaFoldDB" id="A0A9D1IUI9"/>
<sequence>MSMVKTVNDAVLDLSAELRAHGVSGSRLEARELVAYALKIPPQELYQRRGQYIFDEELDEIGRLRAVRLGGVPLPHIIGQWDFYGLTFEVTADTLIPRPDTETLVECGVEFLRGRARGRLLDLCCGTGCVGIAALKNLPIEMSGLLADLSEPALRVARRNLTRHGVGGRAATSHLDALKPFSPALGKFQLILCNPPYIPSGEIDGLDAEVRREPRMALDGGADGLDFYRAVARNAREVLTSGGALMFEVGLGQSGDVMDILQAQGYADVRCARDLSGIERVVIGCGLRAENQ</sequence>